<comment type="similarity">
    <text evidence="2 9">Belongs to the cytochrome P450 family.</text>
</comment>
<dbReference type="InterPro" id="IPR001128">
    <property type="entry name" value="Cyt_P450"/>
</dbReference>
<evidence type="ECO:0000313" key="12">
    <source>
        <dbReference type="Proteomes" id="UP000092154"/>
    </source>
</evidence>
<evidence type="ECO:0000256" key="1">
    <source>
        <dbReference type="ARBA" id="ARBA00001971"/>
    </source>
</evidence>
<proteinExistence type="inferred from homology"/>
<keyword evidence="3 8" id="KW-0349">Heme</keyword>
<evidence type="ECO:0000256" key="10">
    <source>
        <dbReference type="SAM" id="MobiDB-lite"/>
    </source>
</evidence>
<evidence type="ECO:0000256" key="5">
    <source>
        <dbReference type="ARBA" id="ARBA00023002"/>
    </source>
</evidence>
<dbReference type="EMBL" id="KV448350">
    <property type="protein sequence ID" value="OAX37460.1"/>
    <property type="molecule type" value="Genomic_DNA"/>
</dbReference>
<keyword evidence="12" id="KW-1185">Reference proteome</keyword>
<dbReference type="InterPro" id="IPR047146">
    <property type="entry name" value="Cyt_P450_E_CYP52_fungi"/>
</dbReference>
<keyword evidence="7 9" id="KW-0503">Monooxygenase</keyword>
<feature type="binding site" description="axial binding residue" evidence="8">
    <location>
        <position position="46"/>
    </location>
    <ligand>
        <name>heme</name>
        <dbReference type="ChEBI" id="CHEBI:30413"/>
    </ligand>
    <ligandPart>
        <name>Fe</name>
        <dbReference type="ChEBI" id="CHEBI:18248"/>
    </ligandPart>
</feature>
<dbReference type="STRING" id="1314800.A0A1B7MXY2"/>
<dbReference type="GO" id="GO:0004497">
    <property type="term" value="F:monooxygenase activity"/>
    <property type="evidence" value="ECO:0007669"/>
    <property type="project" value="UniProtKB-KW"/>
</dbReference>
<organism evidence="11 12">
    <name type="scientific">Rhizopogon vinicolor AM-OR11-026</name>
    <dbReference type="NCBI Taxonomy" id="1314800"/>
    <lineage>
        <taxon>Eukaryota</taxon>
        <taxon>Fungi</taxon>
        <taxon>Dikarya</taxon>
        <taxon>Basidiomycota</taxon>
        <taxon>Agaricomycotina</taxon>
        <taxon>Agaricomycetes</taxon>
        <taxon>Agaricomycetidae</taxon>
        <taxon>Boletales</taxon>
        <taxon>Suillineae</taxon>
        <taxon>Rhizopogonaceae</taxon>
        <taxon>Rhizopogon</taxon>
    </lineage>
</organism>
<evidence type="ECO:0000256" key="9">
    <source>
        <dbReference type="RuleBase" id="RU000461"/>
    </source>
</evidence>
<dbReference type="Pfam" id="PF00067">
    <property type="entry name" value="p450"/>
    <property type="match status" value="1"/>
</dbReference>
<keyword evidence="6 8" id="KW-0408">Iron</keyword>
<accession>A0A1B7MXY2</accession>
<evidence type="ECO:0000256" key="4">
    <source>
        <dbReference type="ARBA" id="ARBA00022723"/>
    </source>
</evidence>
<dbReference type="PROSITE" id="PS00086">
    <property type="entry name" value="CYTOCHROME_P450"/>
    <property type="match status" value="1"/>
</dbReference>
<reference evidence="11 12" key="1">
    <citation type="submission" date="2016-06" db="EMBL/GenBank/DDBJ databases">
        <title>Comparative genomics of the ectomycorrhizal sister species Rhizopogon vinicolor and Rhizopogon vesiculosus (Basidiomycota: Boletales) reveals a divergence of the mating type B locus.</title>
        <authorList>
            <consortium name="DOE Joint Genome Institute"/>
            <person name="Mujic A.B."/>
            <person name="Kuo A."/>
            <person name="Tritt A."/>
            <person name="Lipzen A."/>
            <person name="Chen C."/>
            <person name="Johnson J."/>
            <person name="Sharma A."/>
            <person name="Barry K."/>
            <person name="Grigoriev I.V."/>
            <person name="Spatafora J.W."/>
        </authorList>
    </citation>
    <scope>NUCLEOTIDE SEQUENCE [LARGE SCALE GENOMIC DNA]</scope>
    <source>
        <strain evidence="11 12">AM-OR11-026</strain>
    </source>
</reference>
<feature type="region of interest" description="Disordered" evidence="10">
    <location>
        <begin position="74"/>
        <end position="96"/>
    </location>
</feature>
<dbReference type="SUPFAM" id="SSF48264">
    <property type="entry name" value="Cytochrome P450"/>
    <property type="match status" value="1"/>
</dbReference>
<dbReference type="GO" id="GO:0020037">
    <property type="term" value="F:heme binding"/>
    <property type="evidence" value="ECO:0007669"/>
    <property type="project" value="InterPro"/>
</dbReference>
<dbReference type="InterPro" id="IPR036396">
    <property type="entry name" value="Cyt_P450_sf"/>
</dbReference>
<gene>
    <name evidence="11" type="ORF">K503DRAFT_771459</name>
</gene>
<dbReference type="PRINTS" id="PR00465">
    <property type="entry name" value="EP450IV"/>
</dbReference>
<evidence type="ECO:0000256" key="7">
    <source>
        <dbReference type="ARBA" id="ARBA00023033"/>
    </source>
</evidence>
<dbReference type="Proteomes" id="UP000092154">
    <property type="component" value="Unassembled WGS sequence"/>
</dbReference>
<evidence type="ECO:0000256" key="8">
    <source>
        <dbReference type="PIRSR" id="PIRSR602403-1"/>
    </source>
</evidence>
<keyword evidence="5 9" id="KW-0560">Oxidoreductase</keyword>
<comment type="cofactor">
    <cofactor evidence="1 8">
        <name>heme</name>
        <dbReference type="ChEBI" id="CHEBI:30413"/>
    </cofactor>
</comment>
<protein>
    <submittedName>
        <fullName evidence="11">Cytochrome P450</fullName>
    </submittedName>
</protein>
<evidence type="ECO:0000313" key="11">
    <source>
        <dbReference type="EMBL" id="OAX37460.1"/>
    </source>
</evidence>
<evidence type="ECO:0000256" key="3">
    <source>
        <dbReference type="ARBA" id="ARBA00022617"/>
    </source>
</evidence>
<dbReference type="PANTHER" id="PTHR24287:SF1">
    <property type="entry name" value="P450, PUTATIVE (EUROFUNG)-RELATED"/>
    <property type="match status" value="1"/>
</dbReference>
<evidence type="ECO:0000256" key="6">
    <source>
        <dbReference type="ARBA" id="ARBA00023004"/>
    </source>
</evidence>
<evidence type="ECO:0000256" key="2">
    <source>
        <dbReference type="ARBA" id="ARBA00010617"/>
    </source>
</evidence>
<dbReference type="InterPro" id="IPR002403">
    <property type="entry name" value="Cyt_P450_E_grp-IV"/>
</dbReference>
<dbReference type="GO" id="GO:0005506">
    <property type="term" value="F:iron ion binding"/>
    <property type="evidence" value="ECO:0007669"/>
    <property type="project" value="InterPro"/>
</dbReference>
<dbReference type="Gene3D" id="1.10.630.10">
    <property type="entry name" value="Cytochrome P450"/>
    <property type="match status" value="1"/>
</dbReference>
<dbReference type="GO" id="GO:0016705">
    <property type="term" value="F:oxidoreductase activity, acting on paired donors, with incorporation or reduction of molecular oxygen"/>
    <property type="evidence" value="ECO:0007669"/>
    <property type="project" value="InterPro"/>
</dbReference>
<dbReference type="OrthoDB" id="2624093at2759"/>
<dbReference type="InParanoid" id="A0A1B7MXY2"/>
<keyword evidence="4 8" id="KW-0479">Metal-binding</keyword>
<dbReference type="InterPro" id="IPR017972">
    <property type="entry name" value="Cyt_P450_CS"/>
</dbReference>
<dbReference type="AlphaFoldDB" id="A0A1B7MXY2"/>
<name>A0A1B7MXY2_9AGAM</name>
<sequence length="123" mass="14459">MHRRKDLWGPDAEEFDPDRFLDERLHKYLIPKPFIFLPFNAGPRICLGQQFAYNEMSFMLIRLLQTFSSITLAPEAQHPDTRPPTEWAQAEGRKARERFRPKSHLTLYADGGLWVRMNEAENA</sequence>
<dbReference type="PANTHER" id="PTHR24287">
    <property type="entry name" value="P450, PUTATIVE (EUROFUNG)-RELATED"/>
    <property type="match status" value="1"/>
</dbReference>